<dbReference type="Proteomes" id="UP000092544">
    <property type="component" value="Unassembled WGS sequence"/>
</dbReference>
<evidence type="ECO:0000256" key="6">
    <source>
        <dbReference type="ARBA" id="ARBA00022989"/>
    </source>
</evidence>
<evidence type="ECO:0000256" key="3">
    <source>
        <dbReference type="ARBA" id="ARBA00022475"/>
    </source>
</evidence>
<feature type="transmembrane region" description="Helical" evidence="9">
    <location>
        <begin position="25"/>
        <end position="47"/>
    </location>
</feature>
<dbReference type="PANTHER" id="PTHR35011:SF10">
    <property type="entry name" value="TRAP TRANSPORTER SMALL PERMEASE PROTEIN"/>
    <property type="match status" value="1"/>
</dbReference>
<dbReference type="Pfam" id="PF04290">
    <property type="entry name" value="DctQ"/>
    <property type="match status" value="1"/>
</dbReference>
<dbReference type="GO" id="GO:0015740">
    <property type="term" value="P:C4-dicarboxylate transport"/>
    <property type="evidence" value="ECO:0007669"/>
    <property type="project" value="TreeGrafter"/>
</dbReference>
<evidence type="ECO:0000256" key="9">
    <source>
        <dbReference type="RuleBase" id="RU369079"/>
    </source>
</evidence>
<dbReference type="InterPro" id="IPR055348">
    <property type="entry name" value="DctQ"/>
</dbReference>
<feature type="transmembrane region" description="Helical" evidence="9">
    <location>
        <begin position="59"/>
        <end position="77"/>
    </location>
</feature>
<keyword evidence="12" id="KW-1185">Reference proteome</keyword>
<reference evidence="11 12" key="1">
    <citation type="submission" date="2016-06" db="EMBL/GenBank/DDBJ databases">
        <authorList>
            <person name="Kjaerup R.B."/>
            <person name="Dalgaard T.S."/>
            <person name="Juul-Madsen H.R."/>
        </authorList>
    </citation>
    <scope>NUCLEOTIDE SEQUENCE [LARGE SCALE GENOMIC DNA]</scope>
    <source>
        <strain evidence="11 12">CECT 8886</strain>
    </source>
</reference>
<name>A0A1A8TMR3_9GAMM</name>
<evidence type="ECO:0000313" key="11">
    <source>
        <dbReference type="EMBL" id="SBS35332.1"/>
    </source>
</evidence>
<comment type="similarity">
    <text evidence="8 9">Belongs to the TRAP transporter small permease family.</text>
</comment>
<gene>
    <name evidence="11" type="ORF">MSP8886_03347</name>
</gene>
<dbReference type="EMBL" id="FLOB01000009">
    <property type="protein sequence ID" value="SBS35332.1"/>
    <property type="molecule type" value="Genomic_DNA"/>
</dbReference>
<dbReference type="STRING" id="1792290.MSP8886_03347"/>
<protein>
    <recommendedName>
        <fullName evidence="9">TRAP transporter small permease protein</fullName>
    </recommendedName>
</protein>
<dbReference type="PANTHER" id="PTHR35011">
    <property type="entry name" value="2,3-DIKETO-L-GULONATE TRAP TRANSPORTER SMALL PERMEASE PROTEIN YIAM"/>
    <property type="match status" value="1"/>
</dbReference>
<sequence length="173" mass="18930">MSDTPILSQSEYLGANPVLTWVSRYLAILGGLIMMALAIMVVASILGRLFFQTSVTGDYELVEMGLGISIFCFLPYCHLKKGHVVVDIFTASASPRTLLWLAILSDCLMCFVAAVLTWRLALGGLDAYDYFDYTMILQLPNWIVYAVGCGSFGLLTLNCLDSLLTSLKGLKHG</sequence>
<proteinExistence type="inferred from homology"/>
<dbReference type="GO" id="GO:0005886">
    <property type="term" value="C:plasma membrane"/>
    <property type="evidence" value="ECO:0007669"/>
    <property type="project" value="UniProtKB-SubCell"/>
</dbReference>
<feature type="transmembrane region" description="Helical" evidence="9">
    <location>
        <begin position="142"/>
        <end position="164"/>
    </location>
</feature>
<dbReference type="OrthoDB" id="6900059at2"/>
<keyword evidence="6 9" id="KW-1133">Transmembrane helix</keyword>
<feature type="domain" description="Tripartite ATP-independent periplasmic transporters DctQ component" evidence="10">
    <location>
        <begin position="37"/>
        <end position="168"/>
    </location>
</feature>
<evidence type="ECO:0000256" key="7">
    <source>
        <dbReference type="ARBA" id="ARBA00023136"/>
    </source>
</evidence>
<dbReference type="RefSeq" id="WP_083200999.1">
    <property type="nucleotide sequence ID" value="NZ_FLOB01000009.1"/>
</dbReference>
<evidence type="ECO:0000313" key="12">
    <source>
        <dbReference type="Proteomes" id="UP000092544"/>
    </source>
</evidence>
<dbReference type="GO" id="GO:0022857">
    <property type="term" value="F:transmembrane transporter activity"/>
    <property type="evidence" value="ECO:0007669"/>
    <property type="project" value="UniProtKB-UniRule"/>
</dbReference>
<keyword evidence="4 9" id="KW-0997">Cell inner membrane</keyword>
<comment type="subcellular location">
    <subcellularLocation>
        <location evidence="1 9">Cell inner membrane</location>
        <topology evidence="1 9">Multi-pass membrane protein</topology>
    </subcellularLocation>
</comment>
<accession>A0A1A8TMR3</accession>
<keyword evidence="2 9" id="KW-0813">Transport</keyword>
<dbReference type="InterPro" id="IPR007387">
    <property type="entry name" value="TRAP_DctQ"/>
</dbReference>
<keyword evidence="5 9" id="KW-0812">Transmembrane</keyword>
<evidence type="ECO:0000259" key="10">
    <source>
        <dbReference type="Pfam" id="PF04290"/>
    </source>
</evidence>
<keyword evidence="7 9" id="KW-0472">Membrane</keyword>
<keyword evidence="3" id="KW-1003">Cell membrane</keyword>
<evidence type="ECO:0000256" key="5">
    <source>
        <dbReference type="ARBA" id="ARBA00022692"/>
    </source>
</evidence>
<evidence type="ECO:0000256" key="8">
    <source>
        <dbReference type="ARBA" id="ARBA00038436"/>
    </source>
</evidence>
<feature type="transmembrane region" description="Helical" evidence="9">
    <location>
        <begin position="98"/>
        <end position="122"/>
    </location>
</feature>
<evidence type="ECO:0000256" key="4">
    <source>
        <dbReference type="ARBA" id="ARBA00022519"/>
    </source>
</evidence>
<evidence type="ECO:0000256" key="2">
    <source>
        <dbReference type="ARBA" id="ARBA00022448"/>
    </source>
</evidence>
<dbReference type="AlphaFoldDB" id="A0A1A8TMR3"/>
<evidence type="ECO:0000256" key="1">
    <source>
        <dbReference type="ARBA" id="ARBA00004429"/>
    </source>
</evidence>
<comment type="function">
    <text evidence="9">Part of the tripartite ATP-independent periplasmic (TRAP) transport system.</text>
</comment>
<comment type="subunit">
    <text evidence="9">The complex comprises the extracytoplasmic solute receptor protein and the two transmembrane proteins.</text>
</comment>
<organism evidence="11 12">
    <name type="scientific">Marinomonas spartinae</name>
    <dbReference type="NCBI Taxonomy" id="1792290"/>
    <lineage>
        <taxon>Bacteria</taxon>
        <taxon>Pseudomonadati</taxon>
        <taxon>Pseudomonadota</taxon>
        <taxon>Gammaproteobacteria</taxon>
        <taxon>Oceanospirillales</taxon>
        <taxon>Oceanospirillaceae</taxon>
        <taxon>Marinomonas</taxon>
    </lineage>
</organism>